<feature type="transmembrane region" description="Helical" evidence="2">
    <location>
        <begin position="126"/>
        <end position="145"/>
    </location>
</feature>
<proteinExistence type="predicted"/>
<dbReference type="AlphaFoldDB" id="A0A9W8JP79"/>
<feature type="compositionally biased region" description="Basic residues" evidence="1">
    <location>
        <begin position="311"/>
        <end position="323"/>
    </location>
</feature>
<dbReference type="EMBL" id="JANKHO010002718">
    <property type="protein sequence ID" value="KAJ3489466.1"/>
    <property type="molecule type" value="Genomic_DNA"/>
</dbReference>
<keyword evidence="2" id="KW-1133">Transmembrane helix</keyword>
<evidence type="ECO:0000256" key="2">
    <source>
        <dbReference type="SAM" id="Phobius"/>
    </source>
</evidence>
<sequence>MCGPLSQMHALELDNWFNKAISSCEAGDAPETDLIVLPSVPPTSPLRSSCADFGLKSITMDPTVLSGWHQPLQTSTVDEPVSISSPRNPYLVPTMVEAQPATSALVAVDPPKPSTRTLTISQHIRGIFNCVCVLFVLFLIVLYTYKACAYCMCKVSLSFVRRENKIVAVALPSASVCANEVSEGGDDFFFPTPNLVDDTSIEEVQASPEDVVAEGVEEAALSDSEEVRCDTIQEELNGNVPLDDPISSVGVRVILDETPCSSDLLNPDADRFVPGALELPSASTSTALETVDDDPPPSPASIPTHISARPPGRRRRKHHRKNKNKVVEINLQHHWTATTAPNLSARPRSPALLSSSNSALQPAAHFLQEHQRADELVCALHRRDQGRVSPDEVGILP</sequence>
<organism evidence="3 4">
    <name type="scientific">Agrocybe chaxingu</name>
    <dbReference type="NCBI Taxonomy" id="84603"/>
    <lineage>
        <taxon>Eukaryota</taxon>
        <taxon>Fungi</taxon>
        <taxon>Dikarya</taxon>
        <taxon>Basidiomycota</taxon>
        <taxon>Agaricomycotina</taxon>
        <taxon>Agaricomycetes</taxon>
        <taxon>Agaricomycetidae</taxon>
        <taxon>Agaricales</taxon>
        <taxon>Agaricineae</taxon>
        <taxon>Strophariaceae</taxon>
        <taxon>Agrocybe</taxon>
    </lineage>
</organism>
<evidence type="ECO:0000313" key="3">
    <source>
        <dbReference type="EMBL" id="KAJ3489466.1"/>
    </source>
</evidence>
<keyword evidence="4" id="KW-1185">Reference proteome</keyword>
<keyword evidence="2" id="KW-0472">Membrane</keyword>
<accession>A0A9W8JP79</accession>
<gene>
    <name evidence="3" type="ORF">NLJ89_g11526</name>
</gene>
<feature type="region of interest" description="Disordered" evidence="1">
    <location>
        <begin position="284"/>
        <end position="323"/>
    </location>
</feature>
<dbReference type="Proteomes" id="UP001148786">
    <property type="component" value="Unassembled WGS sequence"/>
</dbReference>
<keyword evidence="2" id="KW-0812">Transmembrane</keyword>
<evidence type="ECO:0000256" key="1">
    <source>
        <dbReference type="SAM" id="MobiDB-lite"/>
    </source>
</evidence>
<evidence type="ECO:0000313" key="4">
    <source>
        <dbReference type="Proteomes" id="UP001148786"/>
    </source>
</evidence>
<reference evidence="3" key="1">
    <citation type="submission" date="2022-07" db="EMBL/GenBank/DDBJ databases">
        <title>Genome Sequence of Agrocybe chaxingu.</title>
        <authorList>
            <person name="Buettner E."/>
        </authorList>
    </citation>
    <scope>NUCLEOTIDE SEQUENCE</scope>
    <source>
        <strain evidence="3">MP-N11</strain>
    </source>
</reference>
<protein>
    <submittedName>
        <fullName evidence="3">Uncharacterized protein</fullName>
    </submittedName>
</protein>
<comment type="caution">
    <text evidence="3">The sequence shown here is derived from an EMBL/GenBank/DDBJ whole genome shotgun (WGS) entry which is preliminary data.</text>
</comment>
<name>A0A9W8JP79_9AGAR</name>